<gene>
    <name evidence="2" type="ORF">O181_055623</name>
</gene>
<keyword evidence="3" id="KW-1185">Reference proteome</keyword>
<comment type="caution">
    <text evidence="2">The sequence shown here is derived from an EMBL/GenBank/DDBJ whole genome shotgun (WGS) entry which is preliminary data.</text>
</comment>
<accession>A0A9Q3EBJ6</accession>
<feature type="compositionally biased region" description="Pro residues" evidence="1">
    <location>
        <begin position="91"/>
        <end position="101"/>
    </location>
</feature>
<feature type="region of interest" description="Disordered" evidence="1">
    <location>
        <begin position="81"/>
        <end position="140"/>
    </location>
</feature>
<evidence type="ECO:0000256" key="1">
    <source>
        <dbReference type="SAM" id="MobiDB-lite"/>
    </source>
</evidence>
<organism evidence="2 3">
    <name type="scientific">Austropuccinia psidii MF-1</name>
    <dbReference type="NCBI Taxonomy" id="1389203"/>
    <lineage>
        <taxon>Eukaryota</taxon>
        <taxon>Fungi</taxon>
        <taxon>Dikarya</taxon>
        <taxon>Basidiomycota</taxon>
        <taxon>Pucciniomycotina</taxon>
        <taxon>Pucciniomycetes</taxon>
        <taxon>Pucciniales</taxon>
        <taxon>Sphaerophragmiaceae</taxon>
        <taxon>Austropuccinia</taxon>
    </lineage>
</organism>
<reference evidence="2" key="1">
    <citation type="submission" date="2021-03" db="EMBL/GenBank/DDBJ databases">
        <title>Draft genome sequence of rust myrtle Austropuccinia psidii MF-1, a brazilian biotype.</title>
        <authorList>
            <person name="Quecine M.C."/>
            <person name="Pachon D.M.R."/>
            <person name="Bonatelli M.L."/>
            <person name="Correr F.H."/>
            <person name="Franceschini L.M."/>
            <person name="Leite T.F."/>
            <person name="Margarido G.R.A."/>
            <person name="Almeida C.A."/>
            <person name="Ferrarezi J.A."/>
            <person name="Labate C.A."/>
        </authorList>
    </citation>
    <scope>NUCLEOTIDE SEQUENCE</scope>
    <source>
        <strain evidence="2">MF-1</strain>
    </source>
</reference>
<evidence type="ECO:0000313" key="3">
    <source>
        <dbReference type="Proteomes" id="UP000765509"/>
    </source>
</evidence>
<sequence>MLICCPTLLTTQLEEFLPKTPLQGLLCGCDDGDRDPKQANGNDSRQLSLFLPVSICPPPLLGHHPMVTSLLDRSKVIIRPMKDEPSQHNEPPTPGPSPSSKPPEDVPTCEPEVEVAPTQSTEDPFACPTTPPSIILIDNMPIGSPLPNSATFPLWDPSPHSHNDTRQEFTGLQPTLMIP</sequence>
<name>A0A9Q3EBJ6_9BASI</name>
<dbReference type="AlphaFoldDB" id="A0A9Q3EBJ6"/>
<dbReference type="Proteomes" id="UP000765509">
    <property type="component" value="Unassembled WGS sequence"/>
</dbReference>
<feature type="region of interest" description="Disordered" evidence="1">
    <location>
        <begin position="158"/>
        <end position="179"/>
    </location>
</feature>
<dbReference type="EMBL" id="AVOT02024935">
    <property type="protein sequence ID" value="MBW0515908.1"/>
    <property type="molecule type" value="Genomic_DNA"/>
</dbReference>
<proteinExistence type="predicted"/>
<evidence type="ECO:0000313" key="2">
    <source>
        <dbReference type="EMBL" id="MBW0515908.1"/>
    </source>
</evidence>
<protein>
    <submittedName>
        <fullName evidence="2">Uncharacterized protein</fullName>
    </submittedName>
</protein>